<evidence type="ECO:0000256" key="3">
    <source>
        <dbReference type="ARBA" id="ARBA00022692"/>
    </source>
</evidence>
<dbReference type="PANTHER" id="PTHR24248">
    <property type="entry name" value="ADRENERGIC RECEPTOR-RELATED G-PROTEIN COUPLED RECEPTOR"/>
    <property type="match status" value="1"/>
</dbReference>
<evidence type="ECO:0000256" key="4">
    <source>
        <dbReference type="ARBA" id="ARBA00022989"/>
    </source>
</evidence>
<comment type="caution">
    <text evidence="13">The sequence shown here is derived from an EMBL/GenBank/DDBJ whole genome shotgun (WGS) entry which is preliminary data.</text>
</comment>
<organism evidence="13 14">
    <name type="scientific">Clonorchis sinensis</name>
    <name type="common">Chinese liver fluke</name>
    <dbReference type="NCBI Taxonomy" id="79923"/>
    <lineage>
        <taxon>Eukaryota</taxon>
        <taxon>Metazoa</taxon>
        <taxon>Spiralia</taxon>
        <taxon>Lophotrochozoa</taxon>
        <taxon>Platyhelminthes</taxon>
        <taxon>Trematoda</taxon>
        <taxon>Digenea</taxon>
        <taxon>Opisthorchiida</taxon>
        <taxon>Opisthorchiata</taxon>
        <taxon>Opisthorchiidae</taxon>
        <taxon>Clonorchis</taxon>
    </lineage>
</organism>
<feature type="transmembrane region" description="Helical" evidence="11">
    <location>
        <begin position="183"/>
        <end position="203"/>
    </location>
</feature>
<dbReference type="PROSITE" id="PS50262">
    <property type="entry name" value="G_PROTEIN_RECEP_F1_2"/>
    <property type="match status" value="1"/>
</dbReference>
<evidence type="ECO:0000256" key="2">
    <source>
        <dbReference type="ARBA" id="ARBA00022475"/>
    </source>
</evidence>
<feature type="domain" description="G-protein coupled receptors family 1 profile" evidence="12">
    <location>
        <begin position="32"/>
        <end position="525"/>
    </location>
</feature>
<dbReference type="SUPFAM" id="SSF81321">
    <property type="entry name" value="Family A G protein-coupled receptor-like"/>
    <property type="match status" value="1"/>
</dbReference>
<evidence type="ECO:0000259" key="12">
    <source>
        <dbReference type="PROSITE" id="PS50262"/>
    </source>
</evidence>
<dbReference type="OrthoDB" id="9615015at2759"/>
<dbReference type="AlphaFoldDB" id="A0A419PVB8"/>
<dbReference type="GO" id="GO:0004930">
    <property type="term" value="F:G protein-coupled receptor activity"/>
    <property type="evidence" value="ECO:0007669"/>
    <property type="project" value="UniProtKB-KW"/>
</dbReference>
<feature type="transmembrane region" description="Helical" evidence="11">
    <location>
        <begin position="473"/>
        <end position="496"/>
    </location>
</feature>
<protein>
    <submittedName>
        <fullName evidence="13">Octopamine receptor 1</fullName>
    </submittedName>
</protein>
<keyword evidence="2" id="KW-1003">Cell membrane</keyword>
<evidence type="ECO:0000256" key="1">
    <source>
        <dbReference type="ARBA" id="ARBA00004651"/>
    </source>
</evidence>
<keyword evidence="5 9" id="KW-0297">G-protein coupled receptor</keyword>
<feature type="transmembrane region" description="Helical" evidence="11">
    <location>
        <begin position="54"/>
        <end position="74"/>
    </location>
</feature>
<dbReference type="InterPro" id="IPR017452">
    <property type="entry name" value="GPCR_Rhodpsn_7TM"/>
</dbReference>
<feature type="region of interest" description="Disordered" evidence="10">
    <location>
        <begin position="232"/>
        <end position="251"/>
    </location>
</feature>
<evidence type="ECO:0000256" key="5">
    <source>
        <dbReference type="ARBA" id="ARBA00023040"/>
    </source>
</evidence>
<dbReference type="PRINTS" id="PR00237">
    <property type="entry name" value="GPCRRHODOPSN"/>
</dbReference>
<reference evidence="13 14" key="2">
    <citation type="journal article" date="2021" name="Genomics">
        <title>High-quality reference genome for Clonorchis sinensis.</title>
        <authorList>
            <person name="Young N.D."/>
            <person name="Stroehlein A.J."/>
            <person name="Kinkar L."/>
            <person name="Wang T."/>
            <person name="Sohn W.M."/>
            <person name="Chang B.C.H."/>
            <person name="Kaur P."/>
            <person name="Weisz D."/>
            <person name="Dudchenko O."/>
            <person name="Aiden E.L."/>
            <person name="Korhonen P.K."/>
            <person name="Gasser R.B."/>
        </authorList>
    </citation>
    <scope>NUCLEOTIDE SEQUENCE [LARGE SCALE GENOMIC DNA]</scope>
    <source>
        <strain evidence="13">Cs-k2</strain>
    </source>
</reference>
<accession>A0A419PVB8</accession>
<proteinExistence type="inferred from homology"/>
<evidence type="ECO:0000256" key="11">
    <source>
        <dbReference type="SAM" id="Phobius"/>
    </source>
</evidence>
<keyword evidence="6 11" id="KW-0472">Membrane</keyword>
<comment type="similarity">
    <text evidence="9">Belongs to the G-protein coupled receptor 1 family.</text>
</comment>
<dbReference type="Proteomes" id="UP000286415">
    <property type="component" value="Unassembled WGS sequence"/>
</dbReference>
<evidence type="ECO:0000256" key="10">
    <source>
        <dbReference type="SAM" id="MobiDB-lite"/>
    </source>
</evidence>
<evidence type="ECO:0000313" key="14">
    <source>
        <dbReference type="Proteomes" id="UP000286415"/>
    </source>
</evidence>
<dbReference type="InParanoid" id="A0A419PVB8"/>
<dbReference type="EMBL" id="NIRI02000056">
    <property type="protein sequence ID" value="KAG5445328.1"/>
    <property type="molecule type" value="Genomic_DNA"/>
</dbReference>
<feature type="transmembrane region" description="Helical" evidence="11">
    <location>
        <begin position="138"/>
        <end position="163"/>
    </location>
</feature>
<dbReference type="Gene3D" id="1.20.1070.10">
    <property type="entry name" value="Rhodopsin 7-helix transmembrane proteins"/>
    <property type="match status" value="2"/>
</dbReference>
<dbReference type="CDD" id="cd00637">
    <property type="entry name" value="7tm_classA_rhodopsin-like"/>
    <property type="match status" value="1"/>
</dbReference>
<evidence type="ECO:0000313" key="13">
    <source>
        <dbReference type="EMBL" id="KAG5445328.1"/>
    </source>
</evidence>
<gene>
    <name evidence="13" type="ORF">CSKR_105811</name>
</gene>
<name>A0A419PVB8_CLOSI</name>
<reference evidence="13 14" key="1">
    <citation type="journal article" date="2018" name="Biotechnol. Adv.">
        <title>Improved genomic resources and new bioinformatic workflow for the carcinogenic parasite Clonorchis sinensis: Biotechnological implications.</title>
        <authorList>
            <person name="Wang D."/>
            <person name="Korhonen P.K."/>
            <person name="Gasser R.B."/>
            <person name="Young N.D."/>
        </authorList>
    </citation>
    <scope>NUCLEOTIDE SEQUENCE [LARGE SCALE GENOMIC DNA]</scope>
    <source>
        <strain evidence="13">Cs-k2</strain>
    </source>
</reference>
<feature type="transmembrane region" description="Helical" evidence="11">
    <location>
        <begin position="16"/>
        <end position="42"/>
    </location>
</feature>
<feature type="transmembrane region" description="Helical" evidence="11">
    <location>
        <begin position="502"/>
        <end position="527"/>
    </location>
</feature>
<keyword evidence="4 11" id="KW-1133">Transmembrane helix</keyword>
<evidence type="ECO:0000256" key="9">
    <source>
        <dbReference type="RuleBase" id="RU000688"/>
    </source>
</evidence>
<keyword evidence="7 9" id="KW-0675">Receptor</keyword>
<keyword evidence="14" id="KW-1185">Reference proteome</keyword>
<feature type="region of interest" description="Disordered" evidence="10">
    <location>
        <begin position="305"/>
        <end position="371"/>
    </location>
</feature>
<dbReference type="PROSITE" id="PS00237">
    <property type="entry name" value="G_PROTEIN_RECEP_F1_1"/>
    <property type="match status" value="1"/>
</dbReference>
<dbReference type="InterPro" id="IPR000276">
    <property type="entry name" value="GPCR_Rhodpsn"/>
</dbReference>
<comment type="subcellular location">
    <subcellularLocation>
        <location evidence="1">Cell membrane</location>
        <topology evidence="1">Multi-pass membrane protein</topology>
    </subcellularLocation>
</comment>
<dbReference type="Pfam" id="PF00001">
    <property type="entry name" value="7tm_1"/>
    <property type="match status" value="1"/>
</dbReference>
<sequence>MILNASNNTTDKVENYILASVFGLLDLLIICSNMFVIVSLSHGNRARFTATRKLLINLAVADLCFGIFVFGPAIGNEIFHVSLTVGTFNFCRICLGLDVFFSTASMYSLAVIAVDRFLGVCFALRYNHLMSGNRTLSAVLIPWNIAFILSLPVFTLFDFSLIMKSEGTVYYSFCSMRNSGTVLRTYQALLCWCIPASVSVYSYSKVCSRVIQNVRGQSTGIIQEKDEISRLKNSTSAVTGQGAPKSSERPVSSMRIHIGGQPCYMKVNAEKSRKEESKLFSYIPGTVKCGFLIVAASLPKKINESQIGSQKENEGDGTGAKTQCSETNNPGRHRSSTSLNVLPSSGTHLDVYDSRTIGRGGTAHSARSSADSQSSFFLKPSKWAYGRNITRKSDSEFSNLRSFRRCALMPVQPRVNRSVSGEIHENNLTVTTSDAPQLVTTMPHSNTPSITCEASQNQTSVRIKRECKAVMQMLLNVLIYFAGWLPFFFVQILEIWSPKGLITYPAFAITFWARFCLTALNPFVVGYSSEELRKAFRSLIYCGHPKQEKKALKRLVLAGLGAAGIPYGRPIIPMRPHPVFERSSPTELT</sequence>
<feature type="compositionally biased region" description="Polar residues" evidence="10">
    <location>
        <begin position="320"/>
        <end position="347"/>
    </location>
</feature>
<evidence type="ECO:0000256" key="6">
    <source>
        <dbReference type="ARBA" id="ARBA00023136"/>
    </source>
</evidence>
<dbReference type="STRING" id="79923.A0A419PVB8"/>
<keyword evidence="8 9" id="KW-0807">Transducer</keyword>
<keyword evidence="3 9" id="KW-0812">Transmembrane</keyword>
<feature type="transmembrane region" description="Helical" evidence="11">
    <location>
        <begin position="106"/>
        <end position="126"/>
    </location>
</feature>
<evidence type="ECO:0000256" key="8">
    <source>
        <dbReference type="ARBA" id="ARBA00023224"/>
    </source>
</evidence>
<evidence type="ECO:0000256" key="7">
    <source>
        <dbReference type="ARBA" id="ARBA00023170"/>
    </source>
</evidence>
<dbReference type="GO" id="GO:0005886">
    <property type="term" value="C:plasma membrane"/>
    <property type="evidence" value="ECO:0007669"/>
    <property type="project" value="UniProtKB-SubCell"/>
</dbReference>